<gene>
    <name evidence="1" type="ORF">MYAER_3591</name>
</gene>
<proteinExistence type="predicted"/>
<dbReference type="EMBL" id="CP011304">
    <property type="protein sequence ID" value="AKE65929.1"/>
    <property type="molecule type" value="Genomic_DNA"/>
</dbReference>
<dbReference type="RefSeq" id="WP_002754005.1">
    <property type="nucleotide sequence ID" value="NZ_CP011304.1"/>
</dbReference>
<dbReference type="Proteomes" id="UP000034103">
    <property type="component" value="Chromosome"/>
</dbReference>
<accession>A0A0F6U6V7</accession>
<protein>
    <submittedName>
        <fullName evidence="1">Uncharacterized protein</fullName>
    </submittedName>
</protein>
<evidence type="ECO:0000313" key="1">
    <source>
        <dbReference type="EMBL" id="AKE65929.1"/>
    </source>
</evidence>
<dbReference type="AlphaFoldDB" id="A0A0F6U6V7"/>
<organism evidence="1 2">
    <name type="scientific">Microcystis aeruginosa NIES-2549</name>
    <dbReference type="NCBI Taxonomy" id="1641812"/>
    <lineage>
        <taxon>Bacteria</taxon>
        <taxon>Bacillati</taxon>
        <taxon>Cyanobacteriota</taxon>
        <taxon>Cyanophyceae</taxon>
        <taxon>Oscillatoriophycideae</taxon>
        <taxon>Chroococcales</taxon>
        <taxon>Microcystaceae</taxon>
        <taxon>Microcystis</taxon>
    </lineage>
</organism>
<sequence length="114" mass="12639">MSKPVEYLTNEQGERVGVLLDWNTYSRFANSLGLDEDCLIGLSVDELKALASCQLSLVEQTRLDDLVTRNAESLLCADEVAELDELLAKTDQLTILKTRARYTLKCLEQGTTAA</sequence>
<dbReference type="HOGENOM" id="CLU_148575_0_0_3"/>
<dbReference type="PATRIC" id="fig|1641812.3.peg.3705"/>
<evidence type="ECO:0000313" key="2">
    <source>
        <dbReference type="Proteomes" id="UP000034103"/>
    </source>
</evidence>
<name>A0A0F6U6V7_MICAE</name>
<reference evidence="1 2" key="1">
    <citation type="journal article" date="2015" name="Genome Announc.">
        <title>Complete Genome Sequence of Microcystis aeruginosa NIES-2549, a Bloom-Forming Cyanobacterium from Lake Kasumigaura, Japan.</title>
        <authorList>
            <person name="Yamaguchi H."/>
            <person name="Suzuki S."/>
            <person name="Tanabe Y."/>
            <person name="Osana Y."/>
            <person name="Shimura Y."/>
            <person name="Ishida K."/>
            <person name="Kawachi M."/>
        </authorList>
    </citation>
    <scope>NUCLEOTIDE SEQUENCE [LARGE SCALE GENOMIC DNA]</scope>
    <source>
        <strain evidence="1 2">NIES-2549</strain>
    </source>
</reference>